<evidence type="ECO:0000256" key="4">
    <source>
        <dbReference type="ARBA" id="ARBA00023139"/>
    </source>
</evidence>
<dbReference type="PROSITE" id="PS51257">
    <property type="entry name" value="PROKAR_LIPOPROTEIN"/>
    <property type="match status" value="1"/>
</dbReference>
<dbReference type="EMBL" id="AOGK01000001">
    <property type="protein sequence ID" value="MDG5973712.1"/>
    <property type="molecule type" value="Genomic_DNA"/>
</dbReference>
<evidence type="ECO:0000256" key="3">
    <source>
        <dbReference type="ARBA" id="ARBA00023136"/>
    </source>
</evidence>
<comment type="caution">
    <text evidence="11">The sequence shown here is derived from an EMBL/GenBank/DDBJ whole genome shotgun (WGS) entry which is preliminary data.</text>
</comment>
<dbReference type="HAMAP" id="MF_02204">
    <property type="entry name" value="Pal"/>
    <property type="match status" value="1"/>
</dbReference>
<keyword evidence="7 8" id="KW-0131">Cell cycle</keyword>
<dbReference type="InterPro" id="IPR006690">
    <property type="entry name" value="OMPA-like_CS"/>
</dbReference>
<dbReference type="CDD" id="cd07185">
    <property type="entry name" value="OmpA_C-like"/>
    <property type="match status" value="1"/>
</dbReference>
<evidence type="ECO:0000256" key="5">
    <source>
        <dbReference type="ARBA" id="ARBA00023237"/>
    </source>
</evidence>
<dbReference type="NCBIfam" id="TIGR02802">
    <property type="entry name" value="Pal_lipo"/>
    <property type="match status" value="1"/>
</dbReference>
<keyword evidence="6 8" id="KW-0449">Lipoprotein</keyword>
<dbReference type="SUPFAM" id="SSF103088">
    <property type="entry name" value="OmpA-like"/>
    <property type="match status" value="1"/>
</dbReference>
<evidence type="ECO:0000259" key="10">
    <source>
        <dbReference type="PROSITE" id="PS51123"/>
    </source>
</evidence>
<keyword evidence="2 8" id="KW-0732">Signal</keyword>
<accession>A0A9X4S6I2</accession>
<dbReference type="InterPro" id="IPR006665">
    <property type="entry name" value="OmpA-like"/>
</dbReference>
<evidence type="ECO:0000256" key="7">
    <source>
        <dbReference type="ARBA" id="ARBA00023306"/>
    </source>
</evidence>
<dbReference type="GO" id="GO:0009279">
    <property type="term" value="C:cell outer membrane"/>
    <property type="evidence" value="ECO:0007669"/>
    <property type="project" value="UniProtKB-SubCell"/>
</dbReference>
<sequence length="194" mass="20906">MLKKSNPDAPASIRNTSRWLTWLTGAVLVVSLAACGSSVKLDDVPVEDRGTSTGAANGQGGQGSGVDPNGVAGVEVPGMDSQQPAGMARVIYFDYDSYEVRADFTATLEANARYLNANRNRKVALEGHTDERGGREYNLALGQKRAEAVRRALTLLGVPETQMEPVSFGEEKPAVPGFDEDSFAKNRRVELTYR</sequence>
<evidence type="ECO:0000256" key="9">
    <source>
        <dbReference type="SAM" id="MobiDB-lite"/>
    </source>
</evidence>
<dbReference type="PRINTS" id="PR01021">
    <property type="entry name" value="OMPADOMAIN"/>
</dbReference>
<dbReference type="AlphaFoldDB" id="A0A9X4S6I2"/>
<keyword evidence="3 8" id="KW-0472">Membrane</keyword>
<dbReference type="InterPro" id="IPR006664">
    <property type="entry name" value="OMP_bac"/>
</dbReference>
<feature type="domain" description="OmpA-like" evidence="10">
    <location>
        <begin position="80"/>
        <end position="194"/>
    </location>
</feature>
<dbReference type="PANTHER" id="PTHR30329:SF21">
    <property type="entry name" value="LIPOPROTEIN YIAD-RELATED"/>
    <property type="match status" value="1"/>
</dbReference>
<keyword evidence="1 8" id="KW-0132">Cell division</keyword>
<evidence type="ECO:0000313" key="12">
    <source>
        <dbReference type="Proteomes" id="UP001152876"/>
    </source>
</evidence>
<comment type="similarity">
    <text evidence="8">Belongs to the Pal lipoprotein family.</text>
</comment>
<dbReference type="PROSITE" id="PS51123">
    <property type="entry name" value="OMPA_2"/>
    <property type="match status" value="1"/>
</dbReference>
<gene>
    <name evidence="8" type="primary">pal</name>
    <name evidence="11" type="ORF">H010_00525</name>
</gene>
<evidence type="ECO:0000256" key="1">
    <source>
        <dbReference type="ARBA" id="ARBA00022618"/>
    </source>
</evidence>
<feature type="region of interest" description="Disordered" evidence="9">
    <location>
        <begin position="43"/>
        <end position="67"/>
    </location>
</feature>
<comment type="function">
    <text evidence="8">Part of the Tol-Pal system, which plays a role in outer membrane invagination during cell division and is important for maintaining outer membrane integrity.</text>
</comment>
<proteinExistence type="inferred from homology"/>
<organism evidence="11 12">
    <name type="scientific">Hydrogenophaga taeniospiralis CCUG 15921</name>
    <dbReference type="NCBI Taxonomy" id="1281780"/>
    <lineage>
        <taxon>Bacteria</taxon>
        <taxon>Pseudomonadati</taxon>
        <taxon>Pseudomonadota</taxon>
        <taxon>Betaproteobacteria</taxon>
        <taxon>Burkholderiales</taxon>
        <taxon>Comamonadaceae</taxon>
        <taxon>Hydrogenophaga</taxon>
    </lineage>
</organism>
<evidence type="ECO:0000256" key="8">
    <source>
        <dbReference type="HAMAP-Rule" id="MF_02204"/>
    </source>
</evidence>
<evidence type="ECO:0000313" key="11">
    <source>
        <dbReference type="EMBL" id="MDG5973712.1"/>
    </source>
</evidence>
<dbReference type="Proteomes" id="UP001152876">
    <property type="component" value="Unassembled WGS sequence"/>
</dbReference>
<dbReference type="OrthoDB" id="9809164at2"/>
<dbReference type="InterPro" id="IPR036737">
    <property type="entry name" value="OmpA-like_sf"/>
</dbReference>
<evidence type="ECO:0000256" key="6">
    <source>
        <dbReference type="ARBA" id="ARBA00023288"/>
    </source>
</evidence>
<dbReference type="Pfam" id="PF00691">
    <property type="entry name" value="OmpA"/>
    <property type="match status" value="1"/>
</dbReference>
<keyword evidence="4 8" id="KW-0564">Palmitate</keyword>
<keyword evidence="12" id="KW-1185">Reference proteome</keyword>
<name>A0A9X4S6I2_9BURK</name>
<comment type="subunit">
    <text evidence="8">The Tol-Pal system is composed of five core proteins: the inner membrane proteins TolA, TolQ and TolR, the periplasmic protein TolB and the outer membrane protein Pal. They form a network linking the inner and outer membranes and the peptidoglycan layer.</text>
</comment>
<dbReference type="InterPro" id="IPR014169">
    <property type="entry name" value="Pal_lipo_C"/>
</dbReference>
<evidence type="ECO:0000256" key="2">
    <source>
        <dbReference type="ARBA" id="ARBA00022729"/>
    </source>
</evidence>
<comment type="subcellular location">
    <subcellularLocation>
        <location evidence="8">Cell outer membrane</location>
        <topology evidence="8">Lipid-anchor</topology>
    </subcellularLocation>
</comment>
<dbReference type="PANTHER" id="PTHR30329">
    <property type="entry name" value="STATOR ELEMENT OF FLAGELLAR MOTOR COMPLEX"/>
    <property type="match status" value="1"/>
</dbReference>
<reference evidence="11" key="1">
    <citation type="submission" date="2013-01" db="EMBL/GenBank/DDBJ databases">
        <title>Genome draft of Hydrogenophaga taeniospiralis 2K1.</title>
        <authorList>
            <person name="Gomila M."/>
            <person name="Lalucat J."/>
        </authorList>
    </citation>
    <scope>NUCLEOTIDE SEQUENCE</scope>
    <source>
        <strain evidence="11">CCUG 15921</strain>
    </source>
</reference>
<keyword evidence="5 8" id="KW-0998">Cell outer membrane</keyword>
<dbReference type="InterPro" id="IPR039001">
    <property type="entry name" value="Pal"/>
</dbReference>
<dbReference type="PROSITE" id="PS01068">
    <property type="entry name" value="OMPA_1"/>
    <property type="match status" value="1"/>
</dbReference>
<dbReference type="GO" id="GO:0051301">
    <property type="term" value="P:cell division"/>
    <property type="evidence" value="ECO:0007669"/>
    <property type="project" value="UniProtKB-UniRule"/>
</dbReference>
<protein>
    <recommendedName>
        <fullName evidence="8">Peptidoglycan-associated lipoprotein</fullName>
        <shortName evidence="8">PAL</shortName>
    </recommendedName>
</protein>
<dbReference type="Gene3D" id="3.30.1330.60">
    <property type="entry name" value="OmpA-like domain"/>
    <property type="match status" value="1"/>
</dbReference>
<dbReference type="InterPro" id="IPR050330">
    <property type="entry name" value="Bact_OuterMem_StrucFunc"/>
</dbReference>
<dbReference type="RefSeq" id="WP_084235949.1">
    <property type="nucleotide sequence ID" value="NZ_AOGK01000001.1"/>
</dbReference>